<reference evidence="2" key="1">
    <citation type="submission" date="2018-07" db="EMBL/GenBank/DDBJ databases">
        <authorList>
            <person name="Liu B.-T."/>
            <person name="Du Z."/>
        </authorList>
    </citation>
    <scope>NUCLEOTIDE SEQUENCE [LARGE SCALE GENOMIC DNA]</scope>
    <source>
        <strain evidence="2">XYN52</strain>
    </source>
</reference>
<evidence type="ECO:0000313" key="1">
    <source>
        <dbReference type="EMBL" id="RDE10077.1"/>
    </source>
</evidence>
<protein>
    <submittedName>
        <fullName evidence="1">ABC transporter substrate-binding protein</fullName>
    </submittedName>
</protein>
<dbReference type="Pfam" id="PF12974">
    <property type="entry name" value="Phosphonate-bd"/>
    <property type="match status" value="1"/>
</dbReference>
<dbReference type="Gene3D" id="3.40.190.10">
    <property type="entry name" value="Periplasmic binding protein-like II"/>
    <property type="match status" value="1"/>
</dbReference>
<dbReference type="AlphaFoldDB" id="A0A369W7S8"/>
<name>A0A369W7S8_9HYPH</name>
<proteinExistence type="predicted"/>
<dbReference type="EMBL" id="QQNH01000003">
    <property type="protein sequence ID" value="RDE10077.1"/>
    <property type="molecule type" value="Genomic_DNA"/>
</dbReference>
<comment type="caution">
    <text evidence="1">The sequence shown here is derived from an EMBL/GenBank/DDBJ whole genome shotgun (WGS) entry which is preliminary data.</text>
</comment>
<gene>
    <name evidence="1" type="ORF">DVH29_03885</name>
</gene>
<dbReference type="RefSeq" id="WP_114644842.1">
    <property type="nucleotide sequence ID" value="NZ_QQNH01000003.1"/>
</dbReference>
<keyword evidence="2" id="KW-1185">Reference proteome</keyword>
<dbReference type="OrthoDB" id="8689594at2"/>
<dbReference type="Proteomes" id="UP000253759">
    <property type="component" value="Unassembled WGS sequence"/>
</dbReference>
<sequence>MTNLRLSVAIGDYDRTRPLVDGTVPVEGVDPTYMRLSPEEIFFRSFRNGEFDICEMSASSYVVSLAKGTANYVAIPVFPSRAFRHTSFYVRKDHGIHSPADLRGRRIGVPEYQLTACVWARALLEDEYGVAPGEITWVRGGLEEPGRVEKIELNLPGNVQVEAAPADRSLSQMLEAGEIDAIISPRVPSCFAAGNRNIGWIFEDPIAEALAYFEKTGIFPIMHLVGIRRSVVEANPWLPTSVMKAFVKAKAHCLAHLSDTSATKVTLPFIEEQLQRARTAMGEDFWSYGYEANIHVLDAFLDAHYRQGLSPRRVEHAELFHPATLSTFRV</sequence>
<dbReference type="SUPFAM" id="SSF53850">
    <property type="entry name" value="Periplasmic binding protein-like II"/>
    <property type="match status" value="1"/>
</dbReference>
<organism evidence="1 2">
    <name type="scientific">Pelagibacterium lacus</name>
    <dbReference type="NCBI Taxonomy" id="2282655"/>
    <lineage>
        <taxon>Bacteria</taxon>
        <taxon>Pseudomonadati</taxon>
        <taxon>Pseudomonadota</taxon>
        <taxon>Alphaproteobacteria</taxon>
        <taxon>Hyphomicrobiales</taxon>
        <taxon>Devosiaceae</taxon>
        <taxon>Pelagibacterium</taxon>
    </lineage>
</organism>
<accession>A0A369W7S8</accession>
<evidence type="ECO:0000313" key="2">
    <source>
        <dbReference type="Proteomes" id="UP000253759"/>
    </source>
</evidence>